<name>A0A846MMZ3_9BACT</name>
<dbReference type="RefSeq" id="WP_166918218.1">
    <property type="nucleotide sequence ID" value="NZ_JAASRN010000001.1"/>
</dbReference>
<keyword evidence="3" id="KW-1185">Reference proteome</keyword>
<evidence type="ECO:0000313" key="2">
    <source>
        <dbReference type="EMBL" id="NIK72928.1"/>
    </source>
</evidence>
<dbReference type="InterPro" id="IPR021255">
    <property type="entry name" value="DUF2807"/>
</dbReference>
<proteinExistence type="predicted"/>
<dbReference type="PANTHER" id="PTHR39200:SF1">
    <property type="entry name" value="AUTO-TRANSPORTER ADHESIN HEAD GIN DOMAIN-CONTAINING PROTEIN-RELATED"/>
    <property type="match status" value="1"/>
</dbReference>
<dbReference type="AlphaFoldDB" id="A0A846MMZ3"/>
<organism evidence="2 3">
    <name type="scientific">Thermonema lapsum</name>
    <dbReference type="NCBI Taxonomy" id="28195"/>
    <lineage>
        <taxon>Bacteria</taxon>
        <taxon>Pseudomonadati</taxon>
        <taxon>Bacteroidota</taxon>
        <taxon>Cytophagia</taxon>
        <taxon>Cytophagales</taxon>
        <taxon>Thermonemataceae</taxon>
        <taxon>Thermonema</taxon>
    </lineage>
</organism>
<gene>
    <name evidence="2" type="ORF">FHS56_000414</name>
</gene>
<reference evidence="2 3" key="1">
    <citation type="submission" date="2020-03" db="EMBL/GenBank/DDBJ databases">
        <title>Genomic Encyclopedia of Type Strains, Phase IV (KMG-IV): sequencing the most valuable type-strain genomes for metagenomic binning, comparative biology and taxonomic classification.</title>
        <authorList>
            <person name="Goeker M."/>
        </authorList>
    </citation>
    <scope>NUCLEOTIDE SEQUENCE [LARGE SCALE GENOMIC DNA]</scope>
    <source>
        <strain evidence="2 3">DSM 5718</strain>
    </source>
</reference>
<sequence length="223" mass="24288">MSLLLWSVGTWAQEIATRTLSTFSQVEIDGDFKVVLRAGNKEEARIESRGIPLDDIKIYVKDNTLYIKRKTNLKHLTNDSNATITVTFSKFTNLKNSGSSDVLVESKLEGKSYFIENKGSGKVEASFLCERLSIRQIGSGDIVLRGSTDKLEIELRGSGNVEAYDLQADSANIRILGSGDAKVTVTDSIEAKITGSGDIYYKGGPERVQVQTLGSGTAKAVKE</sequence>
<protein>
    <recommendedName>
        <fullName evidence="1">Putative auto-transporter adhesin head GIN domain-containing protein</fullName>
    </recommendedName>
</protein>
<dbReference type="Proteomes" id="UP000537126">
    <property type="component" value="Unassembled WGS sequence"/>
</dbReference>
<dbReference type="PANTHER" id="PTHR39200">
    <property type="entry name" value="HYPOTHETICAL EXPORTED PROTEIN"/>
    <property type="match status" value="1"/>
</dbReference>
<dbReference type="Pfam" id="PF10988">
    <property type="entry name" value="DUF2807"/>
    <property type="match status" value="1"/>
</dbReference>
<comment type="caution">
    <text evidence="2">The sequence shown here is derived from an EMBL/GenBank/DDBJ whole genome shotgun (WGS) entry which is preliminary data.</text>
</comment>
<dbReference type="Gene3D" id="2.160.20.120">
    <property type="match status" value="1"/>
</dbReference>
<dbReference type="EMBL" id="JAASRN010000001">
    <property type="protein sequence ID" value="NIK72928.1"/>
    <property type="molecule type" value="Genomic_DNA"/>
</dbReference>
<feature type="domain" description="Putative auto-transporter adhesin head GIN" evidence="1">
    <location>
        <begin position="23"/>
        <end position="205"/>
    </location>
</feature>
<evidence type="ECO:0000313" key="3">
    <source>
        <dbReference type="Proteomes" id="UP000537126"/>
    </source>
</evidence>
<evidence type="ECO:0000259" key="1">
    <source>
        <dbReference type="Pfam" id="PF10988"/>
    </source>
</evidence>
<accession>A0A846MMZ3</accession>